<organism evidence="1">
    <name type="scientific">hydrothermal vent metagenome</name>
    <dbReference type="NCBI Taxonomy" id="652676"/>
    <lineage>
        <taxon>unclassified sequences</taxon>
        <taxon>metagenomes</taxon>
        <taxon>ecological metagenomes</taxon>
    </lineage>
</organism>
<protein>
    <recommendedName>
        <fullName evidence="2">SlyX protein</fullName>
    </recommendedName>
</protein>
<evidence type="ECO:0000313" key="1">
    <source>
        <dbReference type="EMBL" id="VAX00819.1"/>
    </source>
</evidence>
<dbReference type="Pfam" id="PF04102">
    <property type="entry name" value="SlyX"/>
    <property type="match status" value="1"/>
</dbReference>
<dbReference type="InterPro" id="IPR007236">
    <property type="entry name" value="SlyX"/>
</dbReference>
<proteinExistence type="predicted"/>
<dbReference type="EMBL" id="UOFS01000046">
    <property type="protein sequence ID" value="VAX00819.1"/>
    <property type="molecule type" value="Genomic_DNA"/>
</dbReference>
<accession>A0A3B1A505</accession>
<dbReference type="AlphaFoldDB" id="A0A3B1A505"/>
<gene>
    <name evidence="1" type="ORF">MNBD_GAMMA22-918</name>
</gene>
<name>A0A3B1A505_9ZZZZ</name>
<sequence>MSQELIDIQIKMMHQQEELESMSNTVIRQGKQIEMMNNQLQALKTKFDDMLTGVGTTAVDEKPPHY</sequence>
<evidence type="ECO:0008006" key="2">
    <source>
        <dbReference type="Google" id="ProtNLM"/>
    </source>
</evidence>
<reference evidence="1" key="1">
    <citation type="submission" date="2018-06" db="EMBL/GenBank/DDBJ databases">
        <authorList>
            <person name="Zhirakovskaya E."/>
        </authorList>
    </citation>
    <scope>NUCLEOTIDE SEQUENCE</scope>
</reference>